<evidence type="ECO:0000256" key="2">
    <source>
        <dbReference type="ARBA" id="ARBA00022723"/>
    </source>
</evidence>
<accession>A0ABN2ZTS3</accession>
<gene>
    <name evidence="9" type="ORF">GCM10009825_41410</name>
</gene>
<dbReference type="PANTHER" id="PTHR32092:SF5">
    <property type="entry name" value="6-PHOSPHO-BETA-GLUCOSIDASE"/>
    <property type="match status" value="1"/>
</dbReference>
<dbReference type="Pfam" id="PF11975">
    <property type="entry name" value="Glyco_hydro_4C"/>
    <property type="match status" value="2"/>
</dbReference>
<sequence length="481" mass="49914">MRLTIAGGGGFRVPLVYRALSAGPFAGLVRELVLYDVDAGRLAAIEAVLASLAQQGPPGSGPQVRTASSLAEALDGADMVFAAIRPGGTAGRTADERIALDLGILGQETTGAGGISYALRSIPPMLKLAEEMRNRCPEAWLLNFTNPAGMVTEALVPVLGPRVIGICDSAGGLVHRAARAAGVMLSEGRLDGVGYYGLNHLGWLCRLESGGRDVLPELLANPAALAEFEEGRLFAPGLLGGLGCLPNEYLFYYYDTERAVAGMRGAALTRGESIARQQAELYPRLAAAGPGAFALWEAARRSREEGYLAEARTGGERRDETDLAGGGYERVALAAMRALSGGGEAQLILNTVNTLQADTAVNTVAGPAPDSPAAGRAAGSAVPAVSGLPADAVVEVPCTVTPDGAVPVPQDLPGPEQLALMRRVKDVERLVVEAATTGRRESALAAFALHPLVDSEVLAGKLLSGYEAAFPELGRLWHRGP</sequence>
<keyword evidence="3 7" id="KW-0378">Hydrolase</keyword>
<dbReference type="Pfam" id="PF02056">
    <property type="entry name" value="Glyco_hydro_4"/>
    <property type="match status" value="1"/>
</dbReference>
<dbReference type="EMBL" id="BAAAQB010000044">
    <property type="protein sequence ID" value="GAA2147196.1"/>
    <property type="molecule type" value="Genomic_DNA"/>
</dbReference>
<comment type="cofactor">
    <cofactor evidence="7">
        <name>NAD(+)</name>
        <dbReference type="ChEBI" id="CHEBI:57540"/>
    </cofactor>
    <text evidence="7">Binds 1 NAD(+) per subunit.</text>
</comment>
<dbReference type="SUPFAM" id="SSF56327">
    <property type="entry name" value="LDH C-terminal domain-like"/>
    <property type="match status" value="1"/>
</dbReference>
<dbReference type="RefSeq" id="WP_344368278.1">
    <property type="nucleotide sequence ID" value="NZ_BAAAQB010000044.1"/>
</dbReference>
<evidence type="ECO:0000313" key="9">
    <source>
        <dbReference type="EMBL" id="GAA2147196.1"/>
    </source>
</evidence>
<dbReference type="Gene3D" id="3.90.110.10">
    <property type="entry name" value="Lactate dehydrogenase/glycoside hydrolase, family 4, C-terminal"/>
    <property type="match status" value="1"/>
</dbReference>
<comment type="caution">
    <text evidence="9">The sequence shown here is derived from an EMBL/GenBank/DDBJ whole genome shotgun (WGS) entry which is preliminary data.</text>
</comment>
<dbReference type="PROSITE" id="PS01324">
    <property type="entry name" value="GLYCOSYL_HYDROL_F4"/>
    <property type="match status" value="1"/>
</dbReference>
<keyword evidence="10" id="KW-1185">Reference proteome</keyword>
<evidence type="ECO:0000256" key="7">
    <source>
        <dbReference type="RuleBase" id="RU361152"/>
    </source>
</evidence>
<evidence type="ECO:0000256" key="1">
    <source>
        <dbReference type="ARBA" id="ARBA00010141"/>
    </source>
</evidence>
<evidence type="ECO:0000259" key="8">
    <source>
        <dbReference type="Pfam" id="PF11975"/>
    </source>
</evidence>
<protein>
    <submittedName>
        <fullName evidence="9">6-phospho-beta-glucosidase</fullName>
    </submittedName>
</protein>
<feature type="domain" description="Glycosyl hydrolase family 4 C-terminal" evidence="8">
    <location>
        <begin position="384"/>
        <end position="453"/>
    </location>
</feature>
<evidence type="ECO:0000256" key="4">
    <source>
        <dbReference type="ARBA" id="ARBA00023027"/>
    </source>
</evidence>
<proteinExistence type="inferred from homology"/>
<dbReference type="InterPro" id="IPR022616">
    <property type="entry name" value="Glyco_hydro_4_C"/>
</dbReference>
<keyword evidence="4 7" id="KW-0520">NAD</keyword>
<reference evidence="9 10" key="1">
    <citation type="journal article" date="2019" name="Int. J. Syst. Evol. Microbiol.">
        <title>The Global Catalogue of Microorganisms (GCM) 10K type strain sequencing project: providing services to taxonomists for standard genome sequencing and annotation.</title>
        <authorList>
            <consortium name="The Broad Institute Genomics Platform"/>
            <consortium name="The Broad Institute Genome Sequencing Center for Infectious Disease"/>
            <person name="Wu L."/>
            <person name="Ma J."/>
        </authorList>
    </citation>
    <scope>NUCLEOTIDE SEQUENCE [LARGE SCALE GENOMIC DNA]</scope>
    <source>
        <strain evidence="9 10">JCM 15921</strain>
    </source>
</reference>
<name>A0ABN2ZTS3_9MICC</name>
<dbReference type="SUPFAM" id="SSF51735">
    <property type="entry name" value="NAD(P)-binding Rossmann-fold domains"/>
    <property type="match status" value="1"/>
</dbReference>
<dbReference type="InterPro" id="IPR019802">
    <property type="entry name" value="GlycHydrolase_4_CS"/>
</dbReference>
<evidence type="ECO:0000256" key="3">
    <source>
        <dbReference type="ARBA" id="ARBA00022801"/>
    </source>
</evidence>
<dbReference type="PANTHER" id="PTHR32092">
    <property type="entry name" value="6-PHOSPHO-BETA-GLUCOSIDASE-RELATED"/>
    <property type="match status" value="1"/>
</dbReference>
<evidence type="ECO:0000256" key="6">
    <source>
        <dbReference type="ARBA" id="ARBA00023295"/>
    </source>
</evidence>
<dbReference type="Proteomes" id="UP001500102">
    <property type="component" value="Unassembled WGS sequence"/>
</dbReference>
<keyword evidence="5" id="KW-0464">Manganese</keyword>
<dbReference type="InterPro" id="IPR001088">
    <property type="entry name" value="Glyco_hydro_4"/>
</dbReference>
<dbReference type="Gene3D" id="3.40.50.720">
    <property type="entry name" value="NAD(P)-binding Rossmann-like Domain"/>
    <property type="match status" value="1"/>
</dbReference>
<evidence type="ECO:0000256" key="5">
    <source>
        <dbReference type="ARBA" id="ARBA00023211"/>
    </source>
</evidence>
<dbReference type="InterPro" id="IPR036291">
    <property type="entry name" value="NAD(P)-bd_dom_sf"/>
</dbReference>
<evidence type="ECO:0000313" key="10">
    <source>
        <dbReference type="Proteomes" id="UP001500102"/>
    </source>
</evidence>
<dbReference type="InterPro" id="IPR015955">
    <property type="entry name" value="Lactate_DH/Glyco_Ohase_4_C"/>
</dbReference>
<organism evidence="9 10">
    <name type="scientific">Arthrobacter humicola</name>
    <dbReference type="NCBI Taxonomy" id="409291"/>
    <lineage>
        <taxon>Bacteria</taxon>
        <taxon>Bacillati</taxon>
        <taxon>Actinomycetota</taxon>
        <taxon>Actinomycetes</taxon>
        <taxon>Micrococcales</taxon>
        <taxon>Micrococcaceae</taxon>
        <taxon>Arthrobacter</taxon>
    </lineage>
</organism>
<keyword evidence="2" id="KW-0479">Metal-binding</keyword>
<comment type="similarity">
    <text evidence="1 7">Belongs to the glycosyl hydrolase 4 family.</text>
</comment>
<dbReference type="PRINTS" id="PR00732">
    <property type="entry name" value="GLHYDRLASE4"/>
</dbReference>
<keyword evidence="6 7" id="KW-0326">Glycosidase</keyword>
<feature type="domain" description="Glycosyl hydrolase family 4 C-terminal" evidence="8">
    <location>
        <begin position="195"/>
        <end position="354"/>
    </location>
</feature>